<dbReference type="PROSITE" id="PS51760">
    <property type="entry name" value="GH10_2"/>
    <property type="match status" value="1"/>
</dbReference>
<proteinExistence type="inferred from homology"/>
<comment type="catalytic activity">
    <reaction evidence="6">
        <text>Endohydrolysis of (1-&gt;4)-beta-D-xylosidic linkages in xylans.</text>
        <dbReference type="EC" id="3.2.1.8"/>
    </reaction>
</comment>
<dbReference type="EMBL" id="JARRAG010000002">
    <property type="protein sequence ID" value="MDG3005403.1"/>
    <property type="molecule type" value="Genomic_DNA"/>
</dbReference>
<evidence type="ECO:0000256" key="4">
    <source>
        <dbReference type="ARBA" id="ARBA00023326"/>
    </source>
</evidence>
<accession>A0ABT6FCT6</accession>
<keyword evidence="7" id="KW-0732">Signal</keyword>
<evidence type="ECO:0000256" key="7">
    <source>
        <dbReference type="SAM" id="SignalP"/>
    </source>
</evidence>
<dbReference type="SUPFAM" id="SSF51445">
    <property type="entry name" value="(Trans)glycosidases"/>
    <property type="match status" value="1"/>
</dbReference>
<evidence type="ECO:0000256" key="2">
    <source>
        <dbReference type="ARBA" id="ARBA00023277"/>
    </source>
</evidence>
<dbReference type="PRINTS" id="PR00134">
    <property type="entry name" value="GLHYDRLASE10"/>
</dbReference>
<sequence>MPSRPLVSRRRIGLRGWWRPAFALLTAAAMGSDGPGPGAAHPGDSGVPMGIEAVDPEAGTLWQAARGRLLIGAAVSSRQFDDAGLAALIAEQFDCLTAENEFKPMSLQPRPNQFRFEAADRIVEFARRHGMKVVGHTLCWHSQSPRWLFAGDDGKPLPRDEALKNLEAHVAAVVGRYRGRVLGWDVVNEAIGDAPNAHLRDTPALRAIGGDYIVKAFQFARAADPDAELYYNDYGNEAPAKLEKTLRLVRELKAAGVRLDAVGIQSHFVLGDTDATDRLKRAVEALAAEGVKVAVTELDVDVLPRRGRGADVAAREQGGADPYTEGLPAEVAEAQARFYARIFRVAVDHPGVVARVTFWGTHDGTSWLNFYPAGRRTNHPLLWDRKLKPAFEAVLKLLNTP</sequence>
<dbReference type="InterPro" id="IPR001000">
    <property type="entry name" value="GH10_dom"/>
</dbReference>
<evidence type="ECO:0000256" key="6">
    <source>
        <dbReference type="RuleBase" id="RU361174"/>
    </source>
</evidence>
<dbReference type="Gene3D" id="3.20.20.80">
    <property type="entry name" value="Glycosidases"/>
    <property type="match status" value="1"/>
</dbReference>
<dbReference type="PROSITE" id="PS00591">
    <property type="entry name" value="GH10_1"/>
    <property type="match status" value="1"/>
</dbReference>
<keyword evidence="4 6" id="KW-0624">Polysaccharide degradation</keyword>
<dbReference type="PANTHER" id="PTHR31490:SF90">
    <property type="entry name" value="ENDO-1,4-BETA-XYLANASE A"/>
    <property type="match status" value="1"/>
</dbReference>
<evidence type="ECO:0000256" key="1">
    <source>
        <dbReference type="ARBA" id="ARBA00022801"/>
    </source>
</evidence>
<evidence type="ECO:0000313" key="9">
    <source>
        <dbReference type="EMBL" id="MDG3005403.1"/>
    </source>
</evidence>
<keyword evidence="3 6" id="KW-0326">Glycosidase</keyword>
<dbReference type="InterPro" id="IPR031158">
    <property type="entry name" value="GH10_AS"/>
</dbReference>
<name>A0ABT6FCT6_9BACT</name>
<feature type="domain" description="GH10" evidence="8">
    <location>
        <begin position="55"/>
        <end position="400"/>
    </location>
</feature>
<keyword evidence="10" id="KW-1185">Reference proteome</keyword>
<dbReference type="EC" id="3.2.1.8" evidence="6"/>
<evidence type="ECO:0000256" key="5">
    <source>
        <dbReference type="PROSITE-ProRule" id="PRU10061"/>
    </source>
</evidence>
<comment type="similarity">
    <text evidence="6">Belongs to the glycosyl hydrolase 10 (cellulase F) family.</text>
</comment>
<keyword evidence="1 6" id="KW-0378">Hydrolase</keyword>
<keyword evidence="2 6" id="KW-0119">Carbohydrate metabolism</keyword>
<dbReference type="RefSeq" id="WP_277861741.1">
    <property type="nucleotide sequence ID" value="NZ_JARRAG010000002.1"/>
</dbReference>
<protein>
    <recommendedName>
        <fullName evidence="6">Beta-xylanase</fullName>
        <ecNumber evidence="6">3.2.1.8</ecNumber>
    </recommendedName>
</protein>
<feature type="chain" id="PRO_5047137847" description="Beta-xylanase" evidence="7">
    <location>
        <begin position="24"/>
        <end position="401"/>
    </location>
</feature>
<dbReference type="InterPro" id="IPR017853">
    <property type="entry name" value="GH"/>
</dbReference>
<comment type="caution">
    <text evidence="9">The sequence shown here is derived from an EMBL/GenBank/DDBJ whole genome shotgun (WGS) entry which is preliminary data.</text>
</comment>
<feature type="active site" description="Nucleophile" evidence="5">
    <location>
        <position position="297"/>
    </location>
</feature>
<feature type="signal peptide" evidence="7">
    <location>
        <begin position="1"/>
        <end position="23"/>
    </location>
</feature>
<organism evidence="9 10">
    <name type="scientific">Paludisphaera mucosa</name>
    <dbReference type="NCBI Taxonomy" id="3030827"/>
    <lineage>
        <taxon>Bacteria</taxon>
        <taxon>Pseudomonadati</taxon>
        <taxon>Planctomycetota</taxon>
        <taxon>Planctomycetia</taxon>
        <taxon>Isosphaerales</taxon>
        <taxon>Isosphaeraceae</taxon>
        <taxon>Paludisphaera</taxon>
    </lineage>
</organism>
<evidence type="ECO:0000313" key="10">
    <source>
        <dbReference type="Proteomes" id="UP001216907"/>
    </source>
</evidence>
<dbReference type="SMART" id="SM00633">
    <property type="entry name" value="Glyco_10"/>
    <property type="match status" value="1"/>
</dbReference>
<reference evidence="9 10" key="1">
    <citation type="submission" date="2023-03" db="EMBL/GenBank/DDBJ databases">
        <title>Paludisphaera mucosa sp. nov. a novel planctomycete from northern fen.</title>
        <authorList>
            <person name="Ivanova A."/>
        </authorList>
    </citation>
    <scope>NUCLEOTIDE SEQUENCE [LARGE SCALE GENOMIC DNA]</scope>
    <source>
        <strain evidence="9 10">Pla2</strain>
    </source>
</reference>
<dbReference type="Pfam" id="PF00331">
    <property type="entry name" value="Glyco_hydro_10"/>
    <property type="match status" value="1"/>
</dbReference>
<dbReference type="Proteomes" id="UP001216907">
    <property type="component" value="Unassembled WGS sequence"/>
</dbReference>
<dbReference type="PANTHER" id="PTHR31490">
    <property type="entry name" value="GLYCOSYL HYDROLASE"/>
    <property type="match status" value="1"/>
</dbReference>
<dbReference type="InterPro" id="IPR044846">
    <property type="entry name" value="GH10"/>
</dbReference>
<evidence type="ECO:0000256" key="3">
    <source>
        <dbReference type="ARBA" id="ARBA00023295"/>
    </source>
</evidence>
<gene>
    <name evidence="9" type="ORF">PZE19_16550</name>
</gene>
<evidence type="ECO:0000259" key="8">
    <source>
        <dbReference type="PROSITE" id="PS51760"/>
    </source>
</evidence>